<keyword evidence="6" id="KW-0456">Lyase</keyword>
<dbReference type="Proteomes" id="UP000308230">
    <property type="component" value="Unassembled WGS sequence"/>
</dbReference>
<feature type="domain" description="Tryptophan synthase beta chain-like PALP" evidence="9">
    <location>
        <begin position="28"/>
        <end position="317"/>
    </location>
</feature>
<sequence length="336" mass="36500">MSSVSHDSKSIKNDVSLREVWKARKRISAYIEKTPLLHSPLLSQKGAAIHLKMENLQPIGAFKIRGAANKILSLSQEEKERGVTTFSTGNHGMAVAYIAKQLGIRAIVCISNRVPKVKVDKIREMGAEVKIIGENQDDAESHCYFLENTEGITVIKPFDDPYVIAGQGTIGLELLEQFPDIDSVVVPLSGGGLLSGIGAVLKQTDPSIKVIGVSMERSAVMHESIKAERPVVIKEESTLADSLLGGIGLENEYTFQMVKRYMDEIVLLTEEEIADGMGFMFQNHRIGVEGAAATAVAAVLHDKIKSPVKQTAAIISGSNVDPLSLHAVINDYLNRN</sequence>
<dbReference type="OrthoDB" id="9811476at2"/>
<dbReference type="NCBIfam" id="NF005680">
    <property type="entry name" value="PRK07476.1"/>
    <property type="match status" value="1"/>
</dbReference>
<dbReference type="CDD" id="cd01562">
    <property type="entry name" value="Thr-dehyd"/>
    <property type="match status" value="1"/>
</dbReference>
<evidence type="ECO:0000259" key="9">
    <source>
        <dbReference type="Pfam" id="PF00291"/>
    </source>
</evidence>
<dbReference type="PANTHER" id="PTHR48078">
    <property type="entry name" value="THREONINE DEHYDRATASE, MITOCHONDRIAL-RELATED"/>
    <property type="match status" value="1"/>
</dbReference>
<dbReference type="Gene3D" id="3.40.50.1100">
    <property type="match status" value="2"/>
</dbReference>
<dbReference type="GO" id="GO:0009097">
    <property type="term" value="P:isoleucine biosynthetic process"/>
    <property type="evidence" value="ECO:0007669"/>
    <property type="project" value="TreeGrafter"/>
</dbReference>
<evidence type="ECO:0000256" key="4">
    <source>
        <dbReference type="ARBA" id="ARBA00012096"/>
    </source>
</evidence>
<keyword evidence="11" id="KW-1185">Reference proteome</keyword>
<protein>
    <recommendedName>
        <fullName evidence="4">threonine ammonia-lyase</fullName>
        <ecNumber evidence="4">4.3.1.19</ecNumber>
    </recommendedName>
    <alternativeName>
        <fullName evidence="8">Threonine deaminase</fullName>
    </alternativeName>
</protein>
<dbReference type="RefSeq" id="WP_138127758.1">
    <property type="nucleotide sequence ID" value="NZ_SWLG01000012.1"/>
</dbReference>
<dbReference type="GO" id="GO:0006567">
    <property type="term" value="P:L-threonine catabolic process"/>
    <property type="evidence" value="ECO:0007669"/>
    <property type="project" value="TreeGrafter"/>
</dbReference>
<dbReference type="AlphaFoldDB" id="A0A5R9F3I8"/>
<dbReference type="FunFam" id="3.40.50.1100:FF:000005">
    <property type="entry name" value="Threonine dehydratase catabolic"/>
    <property type="match status" value="1"/>
</dbReference>
<evidence type="ECO:0000256" key="7">
    <source>
        <dbReference type="ARBA" id="ARBA00025527"/>
    </source>
</evidence>
<evidence type="ECO:0000256" key="3">
    <source>
        <dbReference type="ARBA" id="ARBA00010869"/>
    </source>
</evidence>
<dbReference type="GO" id="GO:0004794">
    <property type="term" value="F:threonine deaminase activity"/>
    <property type="evidence" value="ECO:0007669"/>
    <property type="project" value="UniProtKB-EC"/>
</dbReference>
<evidence type="ECO:0000256" key="8">
    <source>
        <dbReference type="ARBA" id="ARBA00031427"/>
    </source>
</evidence>
<comment type="cofactor">
    <cofactor evidence="2">
        <name>pyridoxal 5'-phosphate</name>
        <dbReference type="ChEBI" id="CHEBI:597326"/>
    </cofactor>
</comment>
<comment type="caution">
    <text evidence="10">The sequence shown here is derived from an EMBL/GenBank/DDBJ whole genome shotgun (WGS) entry which is preliminary data.</text>
</comment>
<reference evidence="10 11" key="1">
    <citation type="submission" date="2019-04" db="EMBL/GenBank/DDBJ databases">
        <title>Bacillus caeni sp. nov., a bacterium isolated from mangrove sediment.</title>
        <authorList>
            <person name="Huang H."/>
            <person name="Mo K."/>
            <person name="Hu Y."/>
        </authorList>
    </citation>
    <scope>NUCLEOTIDE SEQUENCE [LARGE SCALE GENOMIC DNA]</scope>
    <source>
        <strain evidence="10 11">HB172195</strain>
    </source>
</reference>
<dbReference type="SUPFAM" id="SSF53686">
    <property type="entry name" value="Tryptophan synthase beta subunit-like PLP-dependent enzymes"/>
    <property type="match status" value="1"/>
</dbReference>
<evidence type="ECO:0000313" key="10">
    <source>
        <dbReference type="EMBL" id="TLS36148.1"/>
    </source>
</evidence>
<proteinExistence type="inferred from homology"/>
<comment type="catalytic activity">
    <reaction evidence="1">
        <text>L-threonine = 2-oxobutanoate + NH4(+)</text>
        <dbReference type="Rhea" id="RHEA:22108"/>
        <dbReference type="ChEBI" id="CHEBI:16763"/>
        <dbReference type="ChEBI" id="CHEBI:28938"/>
        <dbReference type="ChEBI" id="CHEBI:57926"/>
        <dbReference type="EC" id="4.3.1.19"/>
    </reaction>
</comment>
<dbReference type="PANTHER" id="PTHR48078:SF6">
    <property type="entry name" value="L-THREONINE DEHYDRATASE CATABOLIC TDCB"/>
    <property type="match status" value="1"/>
</dbReference>
<dbReference type="EC" id="4.3.1.19" evidence="4"/>
<evidence type="ECO:0000313" key="11">
    <source>
        <dbReference type="Proteomes" id="UP000308230"/>
    </source>
</evidence>
<organism evidence="10 11">
    <name type="scientific">Exobacillus caeni</name>
    <dbReference type="NCBI Taxonomy" id="2574798"/>
    <lineage>
        <taxon>Bacteria</taxon>
        <taxon>Bacillati</taxon>
        <taxon>Bacillota</taxon>
        <taxon>Bacilli</taxon>
        <taxon>Bacillales</taxon>
        <taxon>Guptibacillaceae</taxon>
        <taxon>Exobacillus</taxon>
    </lineage>
</organism>
<dbReference type="InterPro" id="IPR050147">
    <property type="entry name" value="Ser/Thr_Dehydratase"/>
</dbReference>
<evidence type="ECO:0000256" key="1">
    <source>
        <dbReference type="ARBA" id="ARBA00001274"/>
    </source>
</evidence>
<dbReference type="InterPro" id="IPR001926">
    <property type="entry name" value="TrpB-like_PALP"/>
</dbReference>
<evidence type="ECO:0000256" key="6">
    <source>
        <dbReference type="ARBA" id="ARBA00023239"/>
    </source>
</evidence>
<keyword evidence="5" id="KW-0663">Pyridoxal phosphate</keyword>
<dbReference type="GO" id="GO:0003941">
    <property type="term" value="F:L-serine ammonia-lyase activity"/>
    <property type="evidence" value="ECO:0007669"/>
    <property type="project" value="TreeGrafter"/>
</dbReference>
<dbReference type="InterPro" id="IPR036052">
    <property type="entry name" value="TrpB-like_PALP_sf"/>
</dbReference>
<gene>
    <name evidence="10" type="primary">eutB</name>
    <name evidence="10" type="ORF">FCL54_16045</name>
</gene>
<dbReference type="EMBL" id="SWLG01000012">
    <property type="protein sequence ID" value="TLS36148.1"/>
    <property type="molecule type" value="Genomic_DNA"/>
</dbReference>
<evidence type="ECO:0000256" key="2">
    <source>
        <dbReference type="ARBA" id="ARBA00001933"/>
    </source>
</evidence>
<dbReference type="GO" id="GO:0006565">
    <property type="term" value="P:L-serine catabolic process"/>
    <property type="evidence" value="ECO:0007669"/>
    <property type="project" value="TreeGrafter"/>
</dbReference>
<evidence type="ECO:0000256" key="5">
    <source>
        <dbReference type="ARBA" id="ARBA00022898"/>
    </source>
</evidence>
<comment type="function">
    <text evidence="7">Catalyzes the anaerobic formation of alpha-ketobutyrate and ammonia from threonine in a two-step reaction. The first step involved a dehydration of threonine and a production of enamine intermediates (aminocrotonate), which tautomerizes to its imine form (iminobutyrate). Both intermediates are unstable and short-lived. The second step is the nonenzymatic hydrolysis of the enamine/imine intermediates to form 2-ketobutyrate and free ammonia. In the low water environment of the cell, the second step is accelerated by RidA.</text>
</comment>
<name>A0A5R9F3I8_9BACL</name>
<accession>A0A5R9F3I8</accession>
<comment type="similarity">
    <text evidence="3">Belongs to the serine/threonine dehydratase family.</text>
</comment>
<dbReference type="Pfam" id="PF00291">
    <property type="entry name" value="PALP"/>
    <property type="match status" value="1"/>
</dbReference>